<dbReference type="PANTHER" id="PTHR31579">
    <property type="entry name" value="OS03G0796600 PROTEIN"/>
    <property type="match status" value="1"/>
</dbReference>
<accession>A0A8T0PA41</accession>
<protein>
    <submittedName>
        <fullName evidence="2">Uncharacterized protein</fullName>
    </submittedName>
</protein>
<dbReference type="EMBL" id="CM029052">
    <property type="protein sequence ID" value="KAG2557529.1"/>
    <property type="molecule type" value="Genomic_DNA"/>
</dbReference>
<reference evidence="2 3" key="1">
    <citation type="submission" date="2020-05" db="EMBL/GenBank/DDBJ databases">
        <title>WGS assembly of Panicum virgatum.</title>
        <authorList>
            <person name="Lovell J.T."/>
            <person name="Jenkins J."/>
            <person name="Shu S."/>
            <person name="Juenger T.E."/>
            <person name="Schmutz J."/>
        </authorList>
    </citation>
    <scope>NUCLEOTIDE SEQUENCE [LARGE SCALE GENOMIC DNA]</scope>
    <source>
        <strain evidence="3">cv. AP13</strain>
    </source>
</reference>
<comment type="caution">
    <text evidence="2">The sequence shown here is derived from an EMBL/GenBank/DDBJ whole genome shotgun (WGS) entry which is preliminary data.</text>
</comment>
<dbReference type="PANTHER" id="PTHR31579:SF90">
    <property type="entry name" value="OS11G0437600 PROTEIN"/>
    <property type="match status" value="1"/>
</dbReference>
<feature type="region of interest" description="Disordered" evidence="1">
    <location>
        <begin position="47"/>
        <end position="74"/>
    </location>
</feature>
<proteinExistence type="predicted"/>
<organism evidence="2 3">
    <name type="scientific">Panicum virgatum</name>
    <name type="common">Blackwell switchgrass</name>
    <dbReference type="NCBI Taxonomy" id="38727"/>
    <lineage>
        <taxon>Eukaryota</taxon>
        <taxon>Viridiplantae</taxon>
        <taxon>Streptophyta</taxon>
        <taxon>Embryophyta</taxon>
        <taxon>Tracheophyta</taxon>
        <taxon>Spermatophyta</taxon>
        <taxon>Magnoliopsida</taxon>
        <taxon>Liliopsida</taxon>
        <taxon>Poales</taxon>
        <taxon>Poaceae</taxon>
        <taxon>PACMAD clade</taxon>
        <taxon>Panicoideae</taxon>
        <taxon>Panicodae</taxon>
        <taxon>Paniceae</taxon>
        <taxon>Panicinae</taxon>
        <taxon>Panicum</taxon>
        <taxon>Panicum sect. Hiantes</taxon>
    </lineage>
</organism>
<sequence length="423" mass="44961">MTKLKGLSAFHFSGNCGGSGGGHSYTSLSSLLDSFLEQGCCSSSSSSSTNANLGNRDEGAASPPAGASGEGFRPDDVAMEDKAIIKKSAERITRLLDQGMAVDSFLVRLASDVAKAAADMASLRSSRSEFQRAVVFRLREEVYDVAICQTSWLATQDVAAGNYEYIDVVGMVHGKAASCTPGERYIVDLGFRMEFAVARPTAAYALVLEALPRVLVARANVVRQVVKVAGKEARRSLKDQGLTVPPWRKKRFMAAKWFSPHRRMADTATGHHAPVVASGDAMRRTVGFVLGPPVQPWLRYCALYGFLLMHAAGSSRSAMHVHMLDCLVSIGLDTSLEYVESNGLEYARGGQCSLAACNHSSLCCTGCTRTLQGPAGHSRMPTQLQGADDQLLACAGKGAKVLDAHAPGPAPQPAGPHGSRKIN</sequence>
<dbReference type="InterPro" id="IPR006502">
    <property type="entry name" value="PDDEXK-like"/>
</dbReference>
<feature type="compositionally biased region" description="Low complexity" evidence="1">
    <location>
        <begin position="60"/>
        <end position="71"/>
    </location>
</feature>
<gene>
    <name evidence="2" type="ORF">PVAP13_8NG216308</name>
</gene>
<dbReference type="AlphaFoldDB" id="A0A8T0PA41"/>
<evidence type="ECO:0000313" key="2">
    <source>
        <dbReference type="EMBL" id="KAG2557529.1"/>
    </source>
</evidence>
<keyword evidence="3" id="KW-1185">Reference proteome</keyword>
<evidence type="ECO:0000313" key="3">
    <source>
        <dbReference type="Proteomes" id="UP000823388"/>
    </source>
</evidence>
<name>A0A8T0PA41_PANVG</name>
<evidence type="ECO:0000256" key="1">
    <source>
        <dbReference type="SAM" id="MobiDB-lite"/>
    </source>
</evidence>
<dbReference type="Proteomes" id="UP000823388">
    <property type="component" value="Chromosome 8N"/>
</dbReference>
<dbReference type="Pfam" id="PF04720">
    <property type="entry name" value="PDDEXK_6"/>
    <property type="match status" value="1"/>
</dbReference>
<dbReference type="NCBIfam" id="TIGR01615">
    <property type="entry name" value="A_thal_3542"/>
    <property type="match status" value="1"/>
</dbReference>